<dbReference type="Pfam" id="PF16977">
    <property type="entry name" value="ApeC"/>
    <property type="match status" value="1"/>
</dbReference>
<dbReference type="PROSITE" id="PS51412">
    <property type="entry name" value="MACPF_2"/>
    <property type="match status" value="1"/>
</dbReference>
<dbReference type="InterPro" id="IPR020864">
    <property type="entry name" value="MACPF"/>
</dbReference>
<dbReference type="PANTHER" id="PTHR19324:SF33">
    <property type="entry name" value="MUCIN-5AC"/>
    <property type="match status" value="1"/>
</dbReference>
<dbReference type="EMBL" id="JAZGQO010000011">
    <property type="protein sequence ID" value="KAK6174027.1"/>
    <property type="molecule type" value="Genomic_DNA"/>
</dbReference>
<feature type="chain" id="PRO_5042904865" description="MACPF domain-containing protein" evidence="1">
    <location>
        <begin position="19"/>
        <end position="555"/>
    </location>
</feature>
<feature type="signal peptide" evidence="1">
    <location>
        <begin position="1"/>
        <end position="18"/>
    </location>
</feature>
<dbReference type="AlphaFoldDB" id="A0AAN8P9M5"/>
<dbReference type="InterPro" id="IPR031569">
    <property type="entry name" value="ApeC"/>
</dbReference>
<evidence type="ECO:0000259" key="2">
    <source>
        <dbReference type="PROSITE" id="PS51412"/>
    </source>
</evidence>
<reference evidence="3 4" key="1">
    <citation type="submission" date="2024-01" db="EMBL/GenBank/DDBJ databases">
        <title>The genome of the rayed Mediterranean limpet Patella caerulea (Linnaeus, 1758).</title>
        <authorList>
            <person name="Anh-Thu Weber A."/>
            <person name="Halstead-Nussloch G."/>
        </authorList>
    </citation>
    <scope>NUCLEOTIDE SEQUENCE [LARGE SCALE GENOMIC DNA]</scope>
    <source>
        <strain evidence="3">AATW-2023a</strain>
        <tissue evidence="3">Whole specimen</tissue>
    </source>
</reference>
<evidence type="ECO:0000313" key="4">
    <source>
        <dbReference type="Proteomes" id="UP001347796"/>
    </source>
</evidence>
<feature type="domain" description="MACPF" evidence="2">
    <location>
        <begin position="9"/>
        <end position="334"/>
    </location>
</feature>
<protein>
    <recommendedName>
        <fullName evidence="2">MACPF domain-containing protein</fullName>
    </recommendedName>
</protein>
<keyword evidence="1" id="KW-0732">Signal</keyword>
<dbReference type="PANTHER" id="PTHR19324">
    <property type="entry name" value="PERFORIN-LIKE PROTEIN 1"/>
    <property type="match status" value="1"/>
</dbReference>
<dbReference type="Pfam" id="PF01823">
    <property type="entry name" value="MACPF"/>
    <property type="match status" value="1"/>
</dbReference>
<proteinExistence type="predicted"/>
<evidence type="ECO:0000256" key="1">
    <source>
        <dbReference type="SAM" id="SignalP"/>
    </source>
</evidence>
<evidence type="ECO:0000313" key="3">
    <source>
        <dbReference type="EMBL" id="KAK6174027.1"/>
    </source>
</evidence>
<organism evidence="3 4">
    <name type="scientific">Patella caerulea</name>
    <name type="common">Rayed Mediterranean limpet</name>
    <dbReference type="NCBI Taxonomy" id="87958"/>
    <lineage>
        <taxon>Eukaryota</taxon>
        <taxon>Metazoa</taxon>
        <taxon>Spiralia</taxon>
        <taxon>Lophotrochozoa</taxon>
        <taxon>Mollusca</taxon>
        <taxon>Gastropoda</taxon>
        <taxon>Patellogastropoda</taxon>
        <taxon>Patelloidea</taxon>
        <taxon>Patellidae</taxon>
        <taxon>Patella</taxon>
    </lineage>
</organism>
<dbReference type="Proteomes" id="UP001347796">
    <property type="component" value="Unassembled WGS sequence"/>
</dbReference>
<name>A0AAN8P9M5_PATCE</name>
<gene>
    <name evidence="3" type="ORF">SNE40_017378</name>
</gene>
<sequence>MHVLGLTLLVLIGHLVHGYSPGIHFVGNGYNLLKANPEGGVGAAGGVDPGVNGVRQIFQLSSGSVPKEVAYKPRQSCLQQKSTHVYYGTKSYQSRLGVGVTASGQGNTGVQAAAFSLSAGYKRAYSETNKAGNVIFDDETICNLGTARFTEELSSQHSLHVTINFAAALCSLPLSYNAAVYMKFLDDWGTHVITEVDFGTKIIKRYESSMTEFIKHVQKSGGFGLSIGGFLSVDFKTFKASSAYELRFGTLHSTLTSGSTSQPEPIGLKVKTIAEALNTDYWSGTDIAKACGQPLGYLRIKQIHLVTALSGYAKFKLFTPHTDPQLQIPLTWPSGTYGLIKTTSGCPGGRVTWHEGTRHFDDYSRHRAKTSAFASNYWIKNKNEWSIPNHIAGPKGRDIGIEFCMKGDKKITEFDGDWPAGDYCILKYGDCPKGFQTGSIYWDDNDTRNHNVIGGTLPDGQYDSNTRIDFCCRQDSVPTHEILLPIEKPFILFKYTRECQRIKGMSVREEYIVWTDNDYHNHDKVTGAHPFDDGGHSLHKLHFCYYAKSGSSLIG</sequence>
<comment type="caution">
    <text evidence="3">The sequence shown here is derived from an EMBL/GenBank/DDBJ whole genome shotgun (WGS) entry which is preliminary data.</text>
</comment>
<accession>A0AAN8P9M5</accession>
<keyword evidence="4" id="KW-1185">Reference proteome</keyword>